<accession>A0ACC2AZR3</accession>
<dbReference type="Proteomes" id="UP001162992">
    <property type="component" value="Chromosome 18"/>
</dbReference>
<keyword evidence="2" id="KW-1185">Reference proteome</keyword>
<dbReference type="EMBL" id="CM055109">
    <property type="protein sequence ID" value="KAJ7522647.1"/>
    <property type="molecule type" value="Genomic_DNA"/>
</dbReference>
<sequence>MEGEGGEKRGSVLEMDGKFHPPTAHPSHEALADKPSPSHLFQLADQALGGQSEQGFPQGKPGDMEAADRAQDKTSRLPRWSRHETLVLVEAKRVAEATLKKNKEERKKLEQDEKSREGSFKGKWIMESKWLLISIICKQRGVDREANQCRKRWGNLFGDYKRIKDWQRLSEVESFWVMRNDARKENKLPSSFDPEVFDAMEKLMGRKPGALPETISESARPASDEVLFSDIEHPVQEEDAAAGIAAGVGSSTPAPDACDGKSPMHLLGWKKRKQPSLVEPDEHKDPLVLMLENSCKQLVSHLEAQNHMIQLDRAERKEQSDSLLSVLDKLVDSLVKIADNL</sequence>
<comment type="caution">
    <text evidence="1">The sequence shown here is derived from an EMBL/GenBank/DDBJ whole genome shotgun (WGS) entry which is preliminary data.</text>
</comment>
<reference evidence="2" key="1">
    <citation type="journal article" date="2024" name="Proc. Natl. Acad. Sci. U.S.A.">
        <title>Extraordinary preservation of gene collinearity over three hundred million years revealed in homosporous lycophytes.</title>
        <authorList>
            <person name="Li C."/>
            <person name="Wickell D."/>
            <person name="Kuo L.Y."/>
            <person name="Chen X."/>
            <person name="Nie B."/>
            <person name="Liao X."/>
            <person name="Peng D."/>
            <person name="Ji J."/>
            <person name="Jenkins J."/>
            <person name="Williams M."/>
            <person name="Shu S."/>
            <person name="Plott C."/>
            <person name="Barry K."/>
            <person name="Rajasekar S."/>
            <person name="Grimwood J."/>
            <person name="Han X."/>
            <person name="Sun S."/>
            <person name="Hou Z."/>
            <person name="He W."/>
            <person name="Dai G."/>
            <person name="Sun C."/>
            <person name="Schmutz J."/>
            <person name="Leebens-Mack J.H."/>
            <person name="Li F.W."/>
            <person name="Wang L."/>
        </authorList>
    </citation>
    <scope>NUCLEOTIDE SEQUENCE [LARGE SCALE GENOMIC DNA]</scope>
    <source>
        <strain evidence="2">cv. PW_Plant_1</strain>
    </source>
</reference>
<proteinExistence type="predicted"/>
<evidence type="ECO:0000313" key="2">
    <source>
        <dbReference type="Proteomes" id="UP001162992"/>
    </source>
</evidence>
<name>A0ACC2AZR3_DIPCM</name>
<organism evidence="1 2">
    <name type="scientific">Diphasiastrum complanatum</name>
    <name type="common">Issler's clubmoss</name>
    <name type="synonym">Lycopodium complanatum</name>
    <dbReference type="NCBI Taxonomy" id="34168"/>
    <lineage>
        <taxon>Eukaryota</taxon>
        <taxon>Viridiplantae</taxon>
        <taxon>Streptophyta</taxon>
        <taxon>Embryophyta</taxon>
        <taxon>Tracheophyta</taxon>
        <taxon>Lycopodiopsida</taxon>
        <taxon>Lycopodiales</taxon>
        <taxon>Lycopodiaceae</taxon>
        <taxon>Lycopodioideae</taxon>
        <taxon>Diphasiastrum</taxon>
    </lineage>
</organism>
<protein>
    <submittedName>
        <fullName evidence="1">Uncharacterized protein</fullName>
    </submittedName>
</protein>
<gene>
    <name evidence="1" type="ORF">O6H91_18G020900</name>
</gene>
<evidence type="ECO:0000313" key="1">
    <source>
        <dbReference type="EMBL" id="KAJ7522647.1"/>
    </source>
</evidence>